<dbReference type="InterPro" id="IPR036388">
    <property type="entry name" value="WH-like_DNA-bd_sf"/>
</dbReference>
<dbReference type="PANTHER" id="PTHR44688:SF16">
    <property type="entry name" value="DNA-BINDING TRANSCRIPTIONAL ACTIVATOR DEVR_DOSR"/>
    <property type="match status" value="1"/>
</dbReference>
<keyword evidence="1" id="KW-0805">Transcription regulation</keyword>
<organism evidence="5 6">
    <name type="scientific">Micavibrio aeruginosavorus</name>
    <dbReference type="NCBI Taxonomy" id="349221"/>
    <lineage>
        <taxon>Bacteria</taxon>
        <taxon>Pseudomonadati</taxon>
        <taxon>Bdellovibrionota</taxon>
        <taxon>Bdellovibrionia</taxon>
        <taxon>Bdellovibrionales</taxon>
        <taxon>Pseudobdellovibrionaceae</taxon>
        <taxon>Micavibrio</taxon>
    </lineage>
</organism>
<dbReference type="Pfam" id="PF00196">
    <property type="entry name" value="GerE"/>
    <property type="match status" value="1"/>
</dbReference>
<accession>A0A7T5UGU2</accession>
<dbReference type="InterPro" id="IPR036693">
    <property type="entry name" value="TF_LuxR_autoind-bd_dom_sf"/>
</dbReference>
<dbReference type="PANTHER" id="PTHR44688">
    <property type="entry name" value="DNA-BINDING TRANSCRIPTIONAL ACTIVATOR DEVR_DOSR"/>
    <property type="match status" value="1"/>
</dbReference>
<evidence type="ECO:0000256" key="2">
    <source>
        <dbReference type="ARBA" id="ARBA00023125"/>
    </source>
</evidence>
<dbReference type="GO" id="GO:0003677">
    <property type="term" value="F:DNA binding"/>
    <property type="evidence" value="ECO:0007669"/>
    <property type="project" value="UniProtKB-KW"/>
</dbReference>
<dbReference type="PRINTS" id="PR00038">
    <property type="entry name" value="HTHLUXR"/>
</dbReference>
<keyword evidence="3" id="KW-0804">Transcription</keyword>
<dbReference type="InterPro" id="IPR005143">
    <property type="entry name" value="TF_LuxR_autoind-bd_dom"/>
</dbReference>
<evidence type="ECO:0000313" key="5">
    <source>
        <dbReference type="EMBL" id="QQG36619.1"/>
    </source>
</evidence>
<dbReference type="Gene3D" id="1.10.10.10">
    <property type="entry name" value="Winged helix-like DNA-binding domain superfamily/Winged helix DNA-binding domain"/>
    <property type="match status" value="1"/>
</dbReference>
<dbReference type="SUPFAM" id="SSF46894">
    <property type="entry name" value="C-terminal effector domain of the bipartite response regulators"/>
    <property type="match status" value="1"/>
</dbReference>
<dbReference type="EMBL" id="CP066681">
    <property type="protein sequence ID" value="QQG36619.1"/>
    <property type="molecule type" value="Genomic_DNA"/>
</dbReference>
<dbReference type="Proteomes" id="UP000595362">
    <property type="component" value="Chromosome"/>
</dbReference>
<dbReference type="Gene3D" id="3.30.450.80">
    <property type="entry name" value="Transcription factor LuxR-like, autoinducer-binding domain"/>
    <property type="match status" value="1"/>
</dbReference>
<evidence type="ECO:0000313" key="6">
    <source>
        <dbReference type="Proteomes" id="UP000595362"/>
    </source>
</evidence>
<dbReference type="PROSITE" id="PS50043">
    <property type="entry name" value="HTH_LUXR_2"/>
    <property type="match status" value="1"/>
</dbReference>
<feature type="domain" description="HTH luxR-type" evidence="4">
    <location>
        <begin position="181"/>
        <end position="246"/>
    </location>
</feature>
<dbReference type="InterPro" id="IPR016032">
    <property type="entry name" value="Sig_transdc_resp-reg_C-effctor"/>
</dbReference>
<evidence type="ECO:0000256" key="3">
    <source>
        <dbReference type="ARBA" id="ARBA00023163"/>
    </source>
</evidence>
<dbReference type="InterPro" id="IPR000792">
    <property type="entry name" value="Tscrpt_reg_LuxR_C"/>
</dbReference>
<evidence type="ECO:0000259" key="4">
    <source>
        <dbReference type="PROSITE" id="PS50043"/>
    </source>
</evidence>
<gene>
    <name evidence="5" type="ORF">HYS17_02220</name>
</gene>
<dbReference type="AlphaFoldDB" id="A0A7T5UGU2"/>
<dbReference type="GO" id="GO:0006355">
    <property type="term" value="P:regulation of DNA-templated transcription"/>
    <property type="evidence" value="ECO:0007669"/>
    <property type="project" value="InterPro"/>
</dbReference>
<dbReference type="Pfam" id="PF03472">
    <property type="entry name" value="Autoind_bind"/>
    <property type="match status" value="1"/>
</dbReference>
<dbReference type="CDD" id="cd06170">
    <property type="entry name" value="LuxR_C_like"/>
    <property type="match status" value="1"/>
</dbReference>
<protein>
    <submittedName>
        <fullName evidence="5">LuxR family transcriptional regulator</fullName>
    </submittedName>
</protein>
<reference evidence="5 6" key="1">
    <citation type="submission" date="2020-07" db="EMBL/GenBank/DDBJ databases">
        <title>Huge and variable diversity of episymbiotic CPR bacteria and DPANN archaea in groundwater ecosystems.</title>
        <authorList>
            <person name="He C.Y."/>
            <person name="Keren R."/>
            <person name="Whittaker M."/>
            <person name="Farag I.F."/>
            <person name="Doudna J."/>
            <person name="Cate J.H.D."/>
            <person name="Banfield J.F."/>
        </authorList>
    </citation>
    <scope>NUCLEOTIDE SEQUENCE [LARGE SCALE GENOMIC DNA]</scope>
    <source>
        <strain evidence="5">NC_groundwater_70_Ag_B-0.1um_54_66</strain>
    </source>
</reference>
<dbReference type="SUPFAM" id="SSF75516">
    <property type="entry name" value="Pheromone-binding domain of LuxR-like quorum-sensing transcription factors"/>
    <property type="match status" value="1"/>
</dbReference>
<name>A0A7T5UGU2_9BACT</name>
<dbReference type="SMART" id="SM00421">
    <property type="entry name" value="HTH_LUXR"/>
    <property type="match status" value="1"/>
</dbReference>
<evidence type="ECO:0000256" key="1">
    <source>
        <dbReference type="ARBA" id="ARBA00023015"/>
    </source>
</evidence>
<sequence>MSAGLRNYSFEDYVTEANQARDVDTLFSIFLKTVAQHGLDRAIFSLSTDHHDIGQEADFGIVHNYPESWLKYYSSNNLKYIDPVMLYGATQIDTFSWDDIPKRILLSRKQKLCLDMGDEAGLRNGVCTPLRGPQNQLAGIALATTERKDAFDGNVDMVNAYCNHFYIAYKRILRRKTQEQEQEQNIVLTDKEREVLKWAALGKTDTEIGLILNMSKNTVDSHMRKVFRKLEANNRVLAVVKAITLGLVHL</sequence>
<proteinExistence type="predicted"/>
<keyword evidence="2" id="KW-0238">DNA-binding</keyword>